<comment type="caution">
    <text evidence="3">The sequence shown here is derived from an EMBL/GenBank/DDBJ whole genome shotgun (WGS) entry which is preliminary data.</text>
</comment>
<dbReference type="SUPFAM" id="SSF51735">
    <property type="entry name" value="NAD(P)-binding Rossmann-fold domains"/>
    <property type="match status" value="1"/>
</dbReference>
<accession>A0A7K3WPD2</accession>
<dbReference type="Gene3D" id="3.40.50.720">
    <property type="entry name" value="NAD(P)-binding Rossmann-like Domain"/>
    <property type="match status" value="1"/>
</dbReference>
<dbReference type="PANTHER" id="PTHR44154:SF1">
    <property type="entry name" value="QUINONE OXIDOREDUCTASE"/>
    <property type="match status" value="1"/>
</dbReference>
<dbReference type="AlphaFoldDB" id="A0A7K3WPD2"/>
<reference evidence="3 4" key="1">
    <citation type="submission" date="2020-02" db="EMBL/GenBank/DDBJ databases">
        <title>Out from the shadows clarifying the taxonomy of the family Cryomorphaceae and related taxa by utilizing the GTDB taxonomic framework.</title>
        <authorList>
            <person name="Bowman J.P."/>
        </authorList>
    </citation>
    <scope>NUCLEOTIDE SEQUENCE [LARGE SCALE GENOMIC DNA]</scope>
    <source>
        <strain evidence="3 4">QSSC 1-22</strain>
    </source>
</reference>
<keyword evidence="1" id="KW-0521">NADP</keyword>
<evidence type="ECO:0000259" key="2">
    <source>
        <dbReference type="SMART" id="SM00829"/>
    </source>
</evidence>
<evidence type="ECO:0000313" key="4">
    <source>
        <dbReference type="Proteomes" id="UP000486602"/>
    </source>
</evidence>
<dbReference type="GO" id="GO:0016491">
    <property type="term" value="F:oxidoreductase activity"/>
    <property type="evidence" value="ECO:0007669"/>
    <property type="project" value="InterPro"/>
</dbReference>
<gene>
    <name evidence="3" type="ORF">G3O08_08355</name>
</gene>
<dbReference type="Proteomes" id="UP000486602">
    <property type="component" value="Unassembled WGS sequence"/>
</dbReference>
<dbReference type="InterPro" id="IPR020843">
    <property type="entry name" value="ER"/>
</dbReference>
<dbReference type="Pfam" id="PF00107">
    <property type="entry name" value="ADH_zinc_N"/>
    <property type="match status" value="1"/>
</dbReference>
<dbReference type="PANTHER" id="PTHR44154">
    <property type="entry name" value="QUINONE OXIDOREDUCTASE"/>
    <property type="match status" value="1"/>
</dbReference>
<protein>
    <submittedName>
        <fullName evidence="3">Zinc-binding dehydrogenase</fullName>
    </submittedName>
</protein>
<dbReference type="RefSeq" id="WP_163284815.1">
    <property type="nucleotide sequence ID" value="NZ_JAAGVY010000012.1"/>
</dbReference>
<keyword evidence="4" id="KW-1185">Reference proteome</keyword>
<dbReference type="InterPro" id="IPR013154">
    <property type="entry name" value="ADH-like_N"/>
</dbReference>
<dbReference type="InterPro" id="IPR051603">
    <property type="entry name" value="Zinc-ADH_QOR/CCCR"/>
</dbReference>
<evidence type="ECO:0000313" key="3">
    <source>
        <dbReference type="EMBL" id="NEN23510.1"/>
    </source>
</evidence>
<dbReference type="EMBL" id="JAAGVY010000012">
    <property type="protein sequence ID" value="NEN23510.1"/>
    <property type="molecule type" value="Genomic_DNA"/>
</dbReference>
<proteinExistence type="predicted"/>
<organism evidence="3 4">
    <name type="scientific">Cryomorpha ignava</name>
    <dbReference type="NCBI Taxonomy" id="101383"/>
    <lineage>
        <taxon>Bacteria</taxon>
        <taxon>Pseudomonadati</taxon>
        <taxon>Bacteroidota</taxon>
        <taxon>Flavobacteriia</taxon>
        <taxon>Flavobacteriales</taxon>
        <taxon>Cryomorphaceae</taxon>
        <taxon>Cryomorpha</taxon>
    </lineage>
</organism>
<dbReference type="SMART" id="SM00829">
    <property type="entry name" value="PKS_ER"/>
    <property type="match status" value="1"/>
</dbReference>
<dbReference type="Gene3D" id="3.90.180.10">
    <property type="entry name" value="Medium-chain alcohol dehydrogenases, catalytic domain"/>
    <property type="match status" value="1"/>
</dbReference>
<dbReference type="InterPro" id="IPR013149">
    <property type="entry name" value="ADH-like_C"/>
</dbReference>
<dbReference type="InterPro" id="IPR011032">
    <property type="entry name" value="GroES-like_sf"/>
</dbReference>
<evidence type="ECO:0000256" key="1">
    <source>
        <dbReference type="ARBA" id="ARBA00022857"/>
    </source>
</evidence>
<dbReference type="Pfam" id="PF08240">
    <property type="entry name" value="ADH_N"/>
    <property type="match status" value="1"/>
</dbReference>
<dbReference type="SUPFAM" id="SSF50129">
    <property type="entry name" value="GroES-like"/>
    <property type="match status" value="1"/>
</dbReference>
<name>A0A7K3WPD2_9FLAO</name>
<dbReference type="InterPro" id="IPR036291">
    <property type="entry name" value="NAD(P)-bd_dom_sf"/>
</dbReference>
<feature type="domain" description="Enoyl reductase (ER)" evidence="2">
    <location>
        <begin position="10"/>
        <end position="338"/>
    </location>
</feature>
<sequence>MKAVFLKKFGAPEQAFEIRDAAIPTCAPDQVLIKVEAFGLNFADVLARTGMYPETPDRPCIIGYEVVGRVEAQGDKVTGDFVGTRVVALTRFGGYAEYAVTDYRAIGSFSGQYPAEKALAVATQFTTAYVCFHESMNLYRGDRVLIHAAAGGVGIALCQMALNAGCEIFATAGSEKKLEFLRNMGVHHTINYRENDYFKEINSLLKGQRIDATFNSLAGKSIKKDLRLLGAGGKLVLFGAASRVGGGKGIFSGLKLLFQTGFYTPLAFIMRSKSLIGINILKLGDYKPELIAKCLKAVIAQAEDGKLDPVVQKTYKIGDLNTAHLALEKRGTIGKTVVFW</sequence>